<evidence type="ECO:0000259" key="2">
    <source>
        <dbReference type="Pfam" id="PF04773"/>
    </source>
</evidence>
<gene>
    <name evidence="4" type="ORF">SAMN04487996_103171</name>
</gene>
<dbReference type="RefSeq" id="WP_090147394.1">
    <property type="nucleotide sequence ID" value="NZ_FNAN01000003.1"/>
</dbReference>
<proteinExistence type="predicted"/>
<dbReference type="InterPro" id="IPR006860">
    <property type="entry name" value="FecR"/>
</dbReference>
<keyword evidence="5" id="KW-1185">Reference proteome</keyword>
<name>A0A1G6ZLM7_9BACT</name>
<sequence>MNYRDYTAIEFAADPFFRSWVFDQDPDAVVFWDNWTKEHPDRREELDEARALLYVLKENESYVDAEQVEERVQDMLAQVRGHTQRSQASMTPAFYRFLGIAASICLIGGLGWLGYSVVSRQPDNPARVIGMHDRNEGIVVRFNHTADPVAILLEDSSVVTLAPESELTFPEKFAREKREVHLKGEAFFQISHDSDRPFLVKTKELVTRVLGTSFTVRSFEKDPDASVSVKTGRVSVYSKREERGAGSPGKVIGVILKPNQRALFDKQESRLVKVIVDAPMRLTNAPAASLVFDEAPVRNVFQTLEKEYGIELFFNEERLSDCQLTANLSGLPMYEQLDLICRIIHAKYEVVDGQVIIHGDGCKAD</sequence>
<dbReference type="InterPro" id="IPR012373">
    <property type="entry name" value="Ferrdict_sens_TM"/>
</dbReference>
<feature type="transmembrane region" description="Helical" evidence="1">
    <location>
        <begin position="93"/>
        <end position="115"/>
    </location>
</feature>
<dbReference type="PANTHER" id="PTHR30273:SF2">
    <property type="entry name" value="PROTEIN FECR"/>
    <property type="match status" value="1"/>
</dbReference>
<dbReference type="Gene3D" id="3.55.50.30">
    <property type="match status" value="1"/>
</dbReference>
<dbReference type="PANTHER" id="PTHR30273">
    <property type="entry name" value="PERIPLASMIC SIGNAL SENSOR AND SIGMA FACTOR ACTIVATOR FECR-RELATED"/>
    <property type="match status" value="1"/>
</dbReference>
<dbReference type="Proteomes" id="UP000198748">
    <property type="component" value="Unassembled WGS sequence"/>
</dbReference>
<dbReference type="PIRSF" id="PIRSF018266">
    <property type="entry name" value="FecR"/>
    <property type="match status" value="1"/>
</dbReference>
<dbReference type="InterPro" id="IPR032508">
    <property type="entry name" value="FecR_C"/>
</dbReference>
<dbReference type="GO" id="GO:0016989">
    <property type="term" value="F:sigma factor antagonist activity"/>
    <property type="evidence" value="ECO:0007669"/>
    <property type="project" value="TreeGrafter"/>
</dbReference>
<keyword evidence="1" id="KW-0812">Transmembrane</keyword>
<keyword evidence="1" id="KW-0472">Membrane</keyword>
<feature type="domain" description="Protein FecR C-terminal" evidence="3">
    <location>
        <begin position="290"/>
        <end position="357"/>
    </location>
</feature>
<dbReference type="Pfam" id="PF04773">
    <property type="entry name" value="FecR"/>
    <property type="match status" value="1"/>
</dbReference>
<dbReference type="STRING" id="659014.SAMN04487996_103171"/>
<protein>
    <submittedName>
        <fullName evidence="4">FecR family protein</fullName>
    </submittedName>
</protein>
<evidence type="ECO:0000313" key="4">
    <source>
        <dbReference type="EMBL" id="SDE03714.1"/>
    </source>
</evidence>
<dbReference type="Gene3D" id="2.60.120.1440">
    <property type="match status" value="1"/>
</dbReference>
<evidence type="ECO:0000259" key="3">
    <source>
        <dbReference type="Pfam" id="PF16344"/>
    </source>
</evidence>
<reference evidence="5" key="1">
    <citation type="submission" date="2016-10" db="EMBL/GenBank/DDBJ databases">
        <authorList>
            <person name="Varghese N."/>
            <person name="Submissions S."/>
        </authorList>
    </citation>
    <scope>NUCLEOTIDE SEQUENCE [LARGE SCALE GENOMIC DNA]</scope>
    <source>
        <strain evidence="5">DSM 25329</strain>
    </source>
</reference>
<evidence type="ECO:0000313" key="5">
    <source>
        <dbReference type="Proteomes" id="UP000198748"/>
    </source>
</evidence>
<accession>A0A1G6ZLM7</accession>
<dbReference type="Pfam" id="PF16344">
    <property type="entry name" value="FecR_C"/>
    <property type="match status" value="1"/>
</dbReference>
<organism evidence="4 5">
    <name type="scientific">Dyadobacter soli</name>
    <dbReference type="NCBI Taxonomy" id="659014"/>
    <lineage>
        <taxon>Bacteria</taxon>
        <taxon>Pseudomonadati</taxon>
        <taxon>Bacteroidota</taxon>
        <taxon>Cytophagia</taxon>
        <taxon>Cytophagales</taxon>
        <taxon>Spirosomataceae</taxon>
        <taxon>Dyadobacter</taxon>
    </lineage>
</organism>
<evidence type="ECO:0000256" key="1">
    <source>
        <dbReference type="SAM" id="Phobius"/>
    </source>
</evidence>
<dbReference type="OrthoDB" id="645173at2"/>
<feature type="domain" description="FecR protein" evidence="2">
    <location>
        <begin position="149"/>
        <end position="234"/>
    </location>
</feature>
<dbReference type="AlphaFoldDB" id="A0A1G6ZLM7"/>
<keyword evidence="1" id="KW-1133">Transmembrane helix</keyword>
<dbReference type="EMBL" id="FNAN01000003">
    <property type="protein sequence ID" value="SDE03714.1"/>
    <property type="molecule type" value="Genomic_DNA"/>
</dbReference>